<dbReference type="GO" id="GO:0005886">
    <property type="term" value="C:plasma membrane"/>
    <property type="evidence" value="ECO:0007669"/>
    <property type="project" value="UniProtKB-SubCell"/>
</dbReference>
<gene>
    <name evidence="11" type="ORF">XE03_0913</name>
</gene>
<evidence type="ECO:0000256" key="6">
    <source>
        <dbReference type="ARBA" id="ARBA00022989"/>
    </source>
</evidence>
<evidence type="ECO:0000313" key="12">
    <source>
        <dbReference type="Proteomes" id="UP000053467"/>
    </source>
</evidence>
<evidence type="ECO:0000256" key="9">
    <source>
        <dbReference type="SAM" id="Phobius"/>
    </source>
</evidence>
<keyword evidence="5 8" id="KW-0653">Protein transport</keyword>
<keyword evidence="3" id="KW-1003">Cell membrane</keyword>
<evidence type="ECO:0000259" key="10">
    <source>
        <dbReference type="Pfam" id="PF01618"/>
    </source>
</evidence>
<keyword evidence="4 9" id="KW-0812">Transmembrane</keyword>
<comment type="similarity">
    <text evidence="8">Belongs to the exbB/tolQ family.</text>
</comment>
<evidence type="ECO:0000256" key="2">
    <source>
        <dbReference type="ARBA" id="ARBA00022448"/>
    </source>
</evidence>
<feature type="transmembrane region" description="Helical" evidence="9">
    <location>
        <begin position="112"/>
        <end position="145"/>
    </location>
</feature>
<dbReference type="AlphaFoldDB" id="A0A101I290"/>
<reference evidence="12" key="1">
    <citation type="journal article" date="2015" name="MBio">
        <title>Genome-Resolved Metagenomic Analysis Reveals Roles for Candidate Phyla and Other Microbial Community Members in Biogeochemical Transformations in Oil Reservoirs.</title>
        <authorList>
            <person name="Hu P."/>
            <person name="Tom L."/>
            <person name="Singh A."/>
            <person name="Thomas B.C."/>
            <person name="Baker B.J."/>
            <person name="Piceno Y.M."/>
            <person name="Andersen G.L."/>
            <person name="Banfield J.F."/>
        </authorList>
    </citation>
    <scope>NUCLEOTIDE SEQUENCE [LARGE SCALE GENOMIC DNA]</scope>
</reference>
<protein>
    <submittedName>
        <fullName evidence="11">MotA/TolQ/ExbB proton channel</fullName>
    </submittedName>
</protein>
<evidence type="ECO:0000256" key="4">
    <source>
        <dbReference type="ARBA" id="ARBA00022692"/>
    </source>
</evidence>
<keyword evidence="2 8" id="KW-0813">Transport</keyword>
<evidence type="ECO:0000256" key="1">
    <source>
        <dbReference type="ARBA" id="ARBA00004651"/>
    </source>
</evidence>
<feature type="transmembrane region" description="Helical" evidence="9">
    <location>
        <begin position="12"/>
        <end position="35"/>
    </location>
</feature>
<evidence type="ECO:0000256" key="7">
    <source>
        <dbReference type="ARBA" id="ARBA00023136"/>
    </source>
</evidence>
<keyword evidence="6 9" id="KW-1133">Transmembrane helix</keyword>
<evidence type="ECO:0000313" key="11">
    <source>
        <dbReference type="EMBL" id="KUK87305.1"/>
    </source>
</evidence>
<sequence>MLDLFQRGGWTMWPLLVLAITGLVFIIERFVTLLIMNKNPKKFVEELKSKIEKEGIDAAIQFCAKNPSPFARIIESALTEFQYVGKDKGAIEDAIAKAGVTELAFLDRGMPFLSVVITLAPMLGFLGTVSGMIGAFDAIALAGTVEPKLVASGISEALITTLTGLAIAIPVSAAYTYFQTVINGYSRTLEDASNKIIEILMSLEIEEA</sequence>
<dbReference type="PATRIC" id="fig|1635277.3.peg.649"/>
<keyword evidence="7 9" id="KW-0472">Membrane</keyword>
<accession>A0A101I290</accession>
<dbReference type="Pfam" id="PF01618">
    <property type="entry name" value="MotA_ExbB"/>
    <property type="match status" value="1"/>
</dbReference>
<dbReference type="Proteomes" id="UP000053467">
    <property type="component" value="Unassembled WGS sequence"/>
</dbReference>
<comment type="caution">
    <text evidence="11">The sequence shown here is derived from an EMBL/GenBank/DDBJ whole genome shotgun (WGS) entry which is preliminary data.</text>
</comment>
<dbReference type="InterPro" id="IPR050790">
    <property type="entry name" value="ExbB/TolQ_transport"/>
</dbReference>
<evidence type="ECO:0000256" key="5">
    <source>
        <dbReference type="ARBA" id="ARBA00022927"/>
    </source>
</evidence>
<dbReference type="GO" id="GO:0017038">
    <property type="term" value="P:protein import"/>
    <property type="evidence" value="ECO:0007669"/>
    <property type="project" value="TreeGrafter"/>
</dbReference>
<feature type="transmembrane region" description="Helical" evidence="9">
    <location>
        <begin position="157"/>
        <end position="178"/>
    </location>
</feature>
<dbReference type="PANTHER" id="PTHR30625">
    <property type="entry name" value="PROTEIN TOLQ"/>
    <property type="match status" value="1"/>
</dbReference>
<name>A0A101I290_UNCT6</name>
<organism evidence="11 12">
    <name type="scientific">candidate division TA06 bacterium 34_109</name>
    <dbReference type="NCBI Taxonomy" id="1635277"/>
    <lineage>
        <taxon>Bacteria</taxon>
        <taxon>Bacteria division TA06</taxon>
    </lineage>
</organism>
<evidence type="ECO:0000256" key="8">
    <source>
        <dbReference type="RuleBase" id="RU004057"/>
    </source>
</evidence>
<feature type="domain" description="MotA/TolQ/ExbB proton channel" evidence="10">
    <location>
        <begin position="68"/>
        <end position="189"/>
    </location>
</feature>
<evidence type="ECO:0000256" key="3">
    <source>
        <dbReference type="ARBA" id="ARBA00022475"/>
    </source>
</evidence>
<dbReference type="InterPro" id="IPR002898">
    <property type="entry name" value="MotA_ExbB_proton_chnl"/>
</dbReference>
<dbReference type="PANTHER" id="PTHR30625:SF15">
    <property type="entry name" value="BIOPOLYMER TRANSPORT PROTEIN EXBB"/>
    <property type="match status" value="1"/>
</dbReference>
<comment type="subcellular location">
    <subcellularLocation>
        <location evidence="1">Cell membrane</location>
        <topology evidence="1">Multi-pass membrane protein</topology>
    </subcellularLocation>
    <subcellularLocation>
        <location evidence="8">Membrane</location>
        <topology evidence="8">Multi-pass membrane protein</topology>
    </subcellularLocation>
</comment>
<proteinExistence type="inferred from homology"/>
<dbReference type="EMBL" id="LGGX01000006">
    <property type="protein sequence ID" value="KUK87305.1"/>
    <property type="molecule type" value="Genomic_DNA"/>
</dbReference>